<proteinExistence type="predicted"/>
<name>A0A0C2N703_THEKT</name>
<protein>
    <submittedName>
        <fullName evidence="1">Uncharacterized protein</fullName>
    </submittedName>
</protein>
<gene>
    <name evidence="1" type="ORF">RF11_07257</name>
</gene>
<comment type="caution">
    <text evidence="1">The sequence shown here is derived from an EMBL/GenBank/DDBJ whole genome shotgun (WGS) entry which is preliminary data.</text>
</comment>
<reference evidence="1 2" key="1">
    <citation type="journal article" date="2014" name="Genome Biol. Evol.">
        <title>The genome of the myxosporean Thelohanellus kitauei shows adaptations to nutrient acquisition within its fish host.</title>
        <authorList>
            <person name="Yang Y."/>
            <person name="Xiong J."/>
            <person name="Zhou Z."/>
            <person name="Huo F."/>
            <person name="Miao W."/>
            <person name="Ran C."/>
            <person name="Liu Y."/>
            <person name="Zhang J."/>
            <person name="Feng J."/>
            <person name="Wang M."/>
            <person name="Wang M."/>
            <person name="Wang L."/>
            <person name="Yao B."/>
        </authorList>
    </citation>
    <scope>NUCLEOTIDE SEQUENCE [LARGE SCALE GENOMIC DNA]</scope>
    <source>
        <strain evidence="1">Wuqing</strain>
    </source>
</reference>
<dbReference type="AlphaFoldDB" id="A0A0C2N703"/>
<dbReference type="EMBL" id="JWZT01002320">
    <property type="protein sequence ID" value="KII69662.1"/>
    <property type="molecule type" value="Genomic_DNA"/>
</dbReference>
<organism evidence="1 2">
    <name type="scientific">Thelohanellus kitauei</name>
    <name type="common">Myxosporean</name>
    <dbReference type="NCBI Taxonomy" id="669202"/>
    <lineage>
        <taxon>Eukaryota</taxon>
        <taxon>Metazoa</taxon>
        <taxon>Cnidaria</taxon>
        <taxon>Myxozoa</taxon>
        <taxon>Myxosporea</taxon>
        <taxon>Bivalvulida</taxon>
        <taxon>Platysporina</taxon>
        <taxon>Myxobolidae</taxon>
        <taxon>Thelohanellus</taxon>
    </lineage>
</organism>
<evidence type="ECO:0000313" key="1">
    <source>
        <dbReference type="EMBL" id="KII69662.1"/>
    </source>
</evidence>
<dbReference type="OrthoDB" id="6352818at2759"/>
<sequence length="115" mass="13527">MKLVNQKDFLIKVKIHQKDAIRASCVKSFCDREFVTKYMLDVVDQVSPEHRKMFEFFSHALNESTNIDDSAQWFISLKGISENLEITQELLPMESMKDTTTRDGIFEWVENSLYK</sequence>
<keyword evidence="2" id="KW-1185">Reference proteome</keyword>
<dbReference type="Proteomes" id="UP000031668">
    <property type="component" value="Unassembled WGS sequence"/>
</dbReference>
<evidence type="ECO:0000313" key="2">
    <source>
        <dbReference type="Proteomes" id="UP000031668"/>
    </source>
</evidence>
<accession>A0A0C2N703</accession>